<dbReference type="InterPro" id="IPR041633">
    <property type="entry name" value="Polbeta"/>
</dbReference>
<evidence type="ECO:0000256" key="1">
    <source>
        <dbReference type="ARBA" id="ARBA00001946"/>
    </source>
</evidence>
<sequence length="98" mass="11399">MKTTTEYIELIRSCSQKLVQDFGVRSLKIFGSVARNQQHKDSDIDVCIETETPNPFLILDLKEFLERLLGCPVDIIRLHRNMNTFLKEQIDKDGIYVL</sequence>
<evidence type="ECO:0000256" key="6">
    <source>
        <dbReference type="ARBA" id="ARBA00022840"/>
    </source>
</evidence>
<dbReference type="RefSeq" id="WP_021862911.1">
    <property type="nucleotide sequence ID" value="NZ_CAJLBM010000025.1"/>
</dbReference>
<comment type="caution">
    <text evidence="9">The sequence shown here is derived from an EMBL/GenBank/DDBJ whole genome shotgun (WGS) entry which is preliminary data.</text>
</comment>
<reference evidence="10" key="1">
    <citation type="submission" date="2017-04" db="EMBL/GenBank/DDBJ databases">
        <title>Function of individual gut microbiota members based on whole genome sequencing of pure cultures obtained from chicken caecum.</title>
        <authorList>
            <person name="Medvecky M."/>
            <person name="Cejkova D."/>
            <person name="Polansky O."/>
            <person name="Karasova D."/>
            <person name="Kubasova T."/>
            <person name="Cizek A."/>
            <person name="Rychlik I."/>
        </authorList>
    </citation>
    <scope>NUCLEOTIDE SEQUENCE [LARGE SCALE GENOMIC DNA]</scope>
    <source>
        <strain evidence="10">An42</strain>
    </source>
</reference>
<gene>
    <name evidence="9" type="ORF">B5F96_09325</name>
</gene>
<dbReference type="InterPro" id="IPR052038">
    <property type="entry name" value="Type-VII_TA_antitoxin"/>
</dbReference>
<evidence type="ECO:0000313" key="10">
    <source>
        <dbReference type="Proteomes" id="UP000195975"/>
    </source>
</evidence>
<evidence type="ECO:0000313" key="9">
    <source>
        <dbReference type="EMBL" id="OUO05231.1"/>
    </source>
</evidence>
<keyword evidence="6" id="KW-0067">ATP-binding</keyword>
<keyword evidence="7" id="KW-0460">Magnesium</keyword>
<keyword evidence="2" id="KW-0808">Transferase</keyword>
<dbReference type="Proteomes" id="UP000195975">
    <property type="component" value="Unassembled WGS sequence"/>
</dbReference>
<dbReference type="GO" id="GO:0046872">
    <property type="term" value="F:metal ion binding"/>
    <property type="evidence" value="ECO:0007669"/>
    <property type="project" value="UniProtKB-KW"/>
</dbReference>
<dbReference type="PANTHER" id="PTHR33571:SF14">
    <property type="entry name" value="PROTEIN ADENYLYLTRANSFERASE MJ0435-RELATED"/>
    <property type="match status" value="1"/>
</dbReference>
<proteinExistence type="predicted"/>
<dbReference type="EMBL" id="NFIJ01000008">
    <property type="protein sequence ID" value="OUO05231.1"/>
    <property type="molecule type" value="Genomic_DNA"/>
</dbReference>
<protein>
    <submittedName>
        <fullName evidence="9">DNA polymerase subunit beta</fullName>
    </submittedName>
</protein>
<evidence type="ECO:0000256" key="5">
    <source>
        <dbReference type="ARBA" id="ARBA00022741"/>
    </source>
</evidence>
<evidence type="ECO:0000259" key="8">
    <source>
        <dbReference type="Pfam" id="PF18765"/>
    </source>
</evidence>
<dbReference type="PANTHER" id="PTHR33571">
    <property type="entry name" value="SSL8005 PROTEIN"/>
    <property type="match status" value="1"/>
</dbReference>
<dbReference type="SUPFAM" id="SSF81301">
    <property type="entry name" value="Nucleotidyltransferase"/>
    <property type="match status" value="1"/>
</dbReference>
<feature type="domain" description="Polymerase beta nucleotidyltransferase" evidence="8">
    <location>
        <begin position="16"/>
        <end position="97"/>
    </location>
</feature>
<dbReference type="GO" id="GO:0005524">
    <property type="term" value="F:ATP binding"/>
    <property type="evidence" value="ECO:0007669"/>
    <property type="project" value="UniProtKB-KW"/>
</dbReference>
<evidence type="ECO:0000256" key="7">
    <source>
        <dbReference type="ARBA" id="ARBA00022842"/>
    </source>
</evidence>
<name>A0A9Q5SS18_9BACT</name>
<dbReference type="AlphaFoldDB" id="A0A9Q5SS18"/>
<evidence type="ECO:0000256" key="3">
    <source>
        <dbReference type="ARBA" id="ARBA00022695"/>
    </source>
</evidence>
<dbReference type="GO" id="GO:0016779">
    <property type="term" value="F:nucleotidyltransferase activity"/>
    <property type="evidence" value="ECO:0007669"/>
    <property type="project" value="UniProtKB-KW"/>
</dbReference>
<keyword evidence="5" id="KW-0547">Nucleotide-binding</keyword>
<keyword evidence="4" id="KW-0479">Metal-binding</keyword>
<dbReference type="CDD" id="cd05403">
    <property type="entry name" value="NT_KNTase_like"/>
    <property type="match status" value="1"/>
</dbReference>
<accession>A0A9Q5SS18</accession>
<organism evidence="9 10">
    <name type="scientific">Parabacteroides johnsonii</name>
    <dbReference type="NCBI Taxonomy" id="387661"/>
    <lineage>
        <taxon>Bacteria</taxon>
        <taxon>Pseudomonadati</taxon>
        <taxon>Bacteroidota</taxon>
        <taxon>Bacteroidia</taxon>
        <taxon>Bacteroidales</taxon>
        <taxon>Tannerellaceae</taxon>
        <taxon>Parabacteroides</taxon>
    </lineage>
</organism>
<comment type="cofactor">
    <cofactor evidence="1">
        <name>Mg(2+)</name>
        <dbReference type="ChEBI" id="CHEBI:18420"/>
    </cofactor>
</comment>
<evidence type="ECO:0000256" key="2">
    <source>
        <dbReference type="ARBA" id="ARBA00022679"/>
    </source>
</evidence>
<dbReference type="InterPro" id="IPR043519">
    <property type="entry name" value="NT_sf"/>
</dbReference>
<dbReference type="Pfam" id="PF18765">
    <property type="entry name" value="Polbeta"/>
    <property type="match status" value="1"/>
</dbReference>
<keyword evidence="3" id="KW-0548">Nucleotidyltransferase</keyword>
<evidence type="ECO:0000256" key="4">
    <source>
        <dbReference type="ARBA" id="ARBA00022723"/>
    </source>
</evidence>
<dbReference type="Gene3D" id="3.30.460.10">
    <property type="entry name" value="Beta Polymerase, domain 2"/>
    <property type="match status" value="1"/>
</dbReference>